<feature type="region of interest" description="Disordered" evidence="1">
    <location>
        <begin position="1"/>
        <end position="47"/>
    </location>
</feature>
<feature type="compositionally biased region" description="Basic and acidic residues" evidence="1">
    <location>
        <begin position="17"/>
        <end position="39"/>
    </location>
</feature>
<reference evidence="2 3" key="1">
    <citation type="journal article" date="2004" name="Proc. Natl. Acad. Sci. U.S.A.">
        <title>Structural flexibility in the Burkholderia mallei genome.</title>
        <authorList>
            <person name="Nierman W.C."/>
            <person name="DeShazer D."/>
            <person name="Kim H.S."/>
            <person name="Tettelin H."/>
            <person name="Nelson K.E."/>
            <person name="Feldblyum T."/>
            <person name="Ulrich R.L."/>
            <person name="Ronning C.M."/>
            <person name="Brinkac L.M."/>
            <person name="Daugherty S.C."/>
            <person name="Davidsen T.D."/>
            <person name="Deboy R.T."/>
            <person name="Dimitrov G."/>
            <person name="Dodson R.J."/>
            <person name="Durkin A.S."/>
            <person name="Gwinn M.L."/>
            <person name="Haft D.H."/>
            <person name="Khouri H."/>
            <person name="Kolonay J.F."/>
            <person name="Madupu R."/>
            <person name="Mohammoud Y."/>
            <person name="Nelson W.C."/>
            <person name="Radune D."/>
            <person name="Romero C.M."/>
            <person name="Sarria S."/>
            <person name="Selengut J."/>
            <person name="Shamblin C."/>
            <person name="Sullivan S.A."/>
            <person name="White O."/>
            <person name="Yu Y."/>
            <person name="Zafar N."/>
            <person name="Zhou L."/>
            <person name="Fraser C.M."/>
        </authorList>
    </citation>
    <scope>NUCLEOTIDE SEQUENCE [LARGE SCALE GENOMIC DNA]</scope>
    <source>
        <strain evidence="2 3">ATCC 23344</strain>
    </source>
</reference>
<evidence type="ECO:0000313" key="2">
    <source>
        <dbReference type="EMBL" id="AAU49747.1"/>
    </source>
</evidence>
<dbReference type="PATRIC" id="fig|243160.12.peg.2500"/>
<dbReference type="EMBL" id="CP000010">
    <property type="protein sequence ID" value="AAU49747.1"/>
    <property type="molecule type" value="Genomic_DNA"/>
</dbReference>
<gene>
    <name evidence="2" type="ordered locus">BMA2424</name>
</gene>
<dbReference type="KEGG" id="bma:BMA2424"/>
<keyword evidence="3" id="KW-1185">Reference proteome</keyword>
<feature type="compositionally biased region" description="Basic residues" evidence="1">
    <location>
        <begin position="1"/>
        <end position="16"/>
    </location>
</feature>
<dbReference type="Proteomes" id="UP000006693">
    <property type="component" value="Chromosome 1"/>
</dbReference>
<name>A0A0H2WJL5_BURMA</name>
<protein>
    <submittedName>
        <fullName evidence="2">Uncharacterized protein</fullName>
    </submittedName>
</protein>
<evidence type="ECO:0000313" key="3">
    <source>
        <dbReference type="Proteomes" id="UP000006693"/>
    </source>
</evidence>
<proteinExistence type="predicted"/>
<organism evidence="2 3">
    <name type="scientific">Burkholderia mallei (strain ATCC 23344)</name>
    <dbReference type="NCBI Taxonomy" id="243160"/>
    <lineage>
        <taxon>Bacteria</taxon>
        <taxon>Pseudomonadati</taxon>
        <taxon>Pseudomonadota</taxon>
        <taxon>Betaproteobacteria</taxon>
        <taxon>Burkholderiales</taxon>
        <taxon>Burkholderiaceae</taxon>
        <taxon>Burkholderia</taxon>
        <taxon>pseudomallei group</taxon>
    </lineage>
</organism>
<dbReference type="HOGENOM" id="CLU_3165562_0_0_4"/>
<dbReference type="AlphaFoldDB" id="A0A0H2WJL5"/>
<evidence type="ECO:0000256" key="1">
    <source>
        <dbReference type="SAM" id="MobiDB-lite"/>
    </source>
</evidence>
<sequence>MQTRRNRGRHTSRPLRARRDRDTRSAIARLGEHRAERAPSGRAAGQR</sequence>
<accession>A0A0H2WJL5</accession>